<dbReference type="Proteomes" id="UP000284219">
    <property type="component" value="Unassembled WGS sequence"/>
</dbReference>
<name>A0A419SII6_9BACL</name>
<evidence type="ECO:0000256" key="1">
    <source>
        <dbReference type="SAM" id="MobiDB-lite"/>
    </source>
</evidence>
<protein>
    <submittedName>
        <fullName evidence="3">Uncharacterized protein</fullName>
    </submittedName>
</protein>
<dbReference type="EMBL" id="MCHY01000008">
    <property type="protein sequence ID" value="RKD23769.1"/>
    <property type="molecule type" value="Genomic_DNA"/>
</dbReference>
<sequence length="91" mass="10304">MKKVRALSCFILALGLLFYAAPRLPIEGFSEMATGFSLIWTSFALLVIGGNLQYVLRDGRRTRRRSKSVSFKQEQPNARVASKKRRVSIDL</sequence>
<feature type="transmembrane region" description="Helical" evidence="2">
    <location>
        <begin position="36"/>
        <end position="56"/>
    </location>
</feature>
<keyword evidence="2" id="KW-1133">Transmembrane helix</keyword>
<dbReference type="OrthoDB" id="2619264at2"/>
<evidence type="ECO:0000256" key="2">
    <source>
        <dbReference type="SAM" id="Phobius"/>
    </source>
</evidence>
<feature type="region of interest" description="Disordered" evidence="1">
    <location>
        <begin position="66"/>
        <end position="91"/>
    </location>
</feature>
<proteinExistence type="predicted"/>
<accession>A0A419SII6</accession>
<reference evidence="3 4" key="1">
    <citation type="submission" date="2016-08" db="EMBL/GenBank/DDBJ databases">
        <title>Novel Firmicute Genomes.</title>
        <authorList>
            <person name="Poppleton D.I."/>
            <person name="Gribaldo S."/>
        </authorList>
    </citation>
    <scope>NUCLEOTIDE SEQUENCE [LARGE SCALE GENOMIC DNA]</scope>
    <source>
        <strain evidence="3 4">RAOx-1</strain>
    </source>
</reference>
<evidence type="ECO:0000313" key="4">
    <source>
        <dbReference type="Proteomes" id="UP000284219"/>
    </source>
</evidence>
<dbReference type="RefSeq" id="WP_120188997.1">
    <property type="nucleotide sequence ID" value="NZ_MCHY01000008.1"/>
</dbReference>
<evidence type="ECO:0000313" key="3">
    <source>
        <dbReference type="EMBL" id="RKD23769.1"/>
    </source>
</evidence>
<keyword evidence="2" id="KW-0812">Transmembrane</keyword>
<keyword evidence="4" id="KW-1185">Reference proteome</keyword>
<dbReference type="AlphaFoldDB" id="A0A419SII6"/>
<keyword evidence="2" id="KW-0472">Membrane</keyword>
<comment type="caution">
    <text evidence="3">The sequence shown here is derived from an EMBL/GenBank/DDBJ whole genome shotgun (WGS) entry which is preliminary data.</text>
</comment>
<gene>
    <name evidence="3" type="ORF">BEP19_04895</name>
</gene>
<feature type="compositionally biased region" description="Basic residues" evidence="1">
    <location>
        <begin position="81"/>
        <end position="91"/>
    </location>
</feature>
<organism evidence="3 4">
    <name type="scientific">Ammoniphilus oxalaticus</name>
    <dbReference type="NCBI Taxonomy" id="66863"/>
    <lineage>
        <taxon>Bacteria</taxon>
        <taxon>Bacillati</taxon>
        <taxon>Bacillota</taxon>
        <taxon>Bacilli</taxon>
        <taxon>Bacillales</taxon>
        <taxon>Paenibacillaceae</taxon>
        <taxon>Aneurinibacillus group</taxon>
        <taxon>Ammoniphilus</taxon>
    </lineage>
</organism>